<dbReference type="GO" id="GO:0097367">
    <property type="term" value="F:carbohydrate derivative binding"/>
    <property type="evidence" value="ECO:0007669"/>
    <property type="project" value="InterPro"/>
</dbReference>
<dbReference type="GO" id="GO:0006047">
    <property type="term" value="P:UDP-N-acetylglucosamine metabolic process"/>
    <property type="evidence" value="ECO:0007669"/>
    <property type="project" value="TreeGrafter"/>
</dbReference>
<reference evidence="10 11" key="1">
    <citation type="submission" date="2015-01" db="EMBL/GenBank/DDBJ databases">
        <title>Draft genome of the acidophilic iron oxidizer Ferrimicrobium acidiphilum strain T23.</title>
        <authorList>
            <person name="Poehlein A."/>
            <person name="Eisen S."/>
            <person name="Schloemann M."/>
            <person name="Johnson B.D."/>
            <person name="Daniel R."/>
            <person name="Muehling M."/>
        </authorList>
    </citation>
    <scope>NUCLEOTIDE SEQUENCE [LARGE SCALE GENOMIC DNA]</scope>
    <source>
        <strain evidence="10 11">T23</strain>
    </source>
</reference>
<dbReference type="GO" id="GO:0006487">
    <property type="term" value="P:protein N-linked glycosylation"/>
    <property type="evidence" value="ECO:0007669"/>
    <property type="project" value="TreeGrafter"/>
</dbReference>
<dbReference type="InterPro" id="IPR017932">
    <property type="entry name" value="GATase_2_dom"/>
</dbReference>
<protein>
    <recommendedName>
        <fullName evidence="3">Glutamine--fructose-6-phosphate aminotransferase [isomerizing]</fullName>
        <ecNumber evidence="2">2.6.1.16</ecNumber>
    </recommendedName>
</protein>
<dbReference type="PROSITE" id="PS51278">
    <property type="entry name" value="GATASE_TYPE_2"/>
    <property type="match status" value="1"/>
</dbReference>
<keyword evidence="6" id="KW-0677">Repeat</keyword>
<proteinExistence type="predicted"/>
<dbReference type="PROSITE" id="PS51464">
    <property type="entry name" value="SIS"/>
    <property type="match status" value="2"/>
</dbReference>
<dbReference type="FunFam" id="3.40.50.10490:FF:000001">
    <property type="entry name" value="Glutamine--fructose-6-phosphate aminotransferase [isomerizing]"/>
    <property type="match status" value="1"/>
</dbReference>
<dbReference type="InterPro" id="IPR029055">
    <property type="entry name" value="Ntn_hydrolases_N"/>
</dbReference>
<keyword evidence="4 10" id="KW-0032">Aminotransferase</keyword>
<dbReference type="Pfam" id="PF01380">
    <property type="entry name" value="SIS"/>
    <property type="match status" value="2"/>
</dbReference>
<evidence type="ECO:0000256" key="3">
    <source>
        <dbReference type="ARBA" id="ARBA00016090"/>
    </source>
</evidence>
<evidence type="ECO:0000256" key="1">
    <source>
        <dbReference type="ARBA" id="ARBA00001031"/>
    </source>
</evidence>
<dbReference type="AlphaFoldDB" id="A0A0D8FXR3"/>
<evidence type="ECO:0000256" key="7">
    <source>
        <dbReference type="ARBA" id="ARBA00022962"/>
    </source>
</evidence>
<dbReference type="InterPro" id="IPR047084">
    <property type="entry name" value="GFAT_N"/>
</dbReference>
<dbReference type="eggNOG" id="COG0449">
    <property type="taxonomic scope" value="Bacteria"/>
</dbReference>
<dbReference type="Gene3D" id="3.40.50.10490">
    <property type="entry name" value="Glucose-6-phosphate isomerase like protein, domain 1"/>
    <property type="match status" value="2"/>
</dbReference>
<dbReference type="CDD" id="cd05008">
    <property type="entry name" value="SIS_GlmS_GlmD_1"/>
    <property type="match status" value="1"/>
</dbReference>
<evidence type="ECO:0000256" key="6">
    <source>
        <dbReference type="ARBA" id="ARBA00022737"/>
    </source>
</evidence>
<dbReference type="InterPro" id="IPR035490">
    <property type="entry name" value="GlmS/FrlB_SIS"/>
</dbReference>
<evidence type="ECO:0000259" key="9">
    <source>
        <dbReference type="PROSITE" id="PS51464"/>
    </source>
</evidence>
<evidence type="ECO:0000256" key="2">
    <source>
        <dbReference type="ARBA" id="ARBA00012916"/>
    </source>
</evidence>
<dbReference type="GO" id="GO:0004360">
    <property type="term" value="F:glutamine-fructose-6-phosphate transaminase (isomerizing) activity"/>
    <property type="evidence" value="ECO:0007669"/>
    <property type="project" value="UniProtKB-EC"/>
</dbReference>
<dbReference type="PATRIC" id="fig|1121877.4.peg.520"/>
<dbReference type="SUPFAM" id="SSF56235">
    <property type="entry name" value="N-terminal nucleophile aminohydrolases (Ntn hydrolases)"/>
    <property type="match status" value="1"/>
</dbReference>
<name>A0A0D8FXR3_9ACTN</name>
<dbReference type="InterPro" id="IPR001347">
    <property type="entry name" value="SIS_dom"/>
</dbReference>
<dbReference type="CDD" id="cd00714">
    <property type="entry name" value="GFAT"/>
    <property type="match status" value="1"/>
</dbReference>
<dbReference type="NCBIfam" id="NF001484">
    <property type="entry name" value="PRK00331.1"/>
    <property type="match status" value="1"/>
</dbReference>
<evidence type="ECO:0000256" key="5">
    <source>
        <dbReference type="ARBA" id="ARBA00022679"/>
    </source>
</evidence>
<dbReference type="InterPro" id="IPR035466">
    <property type="entry name" value="GlmS/AgaS_SIS"/>
</dbReference>
<dbReference type="STRING" id="1121877.FEAC_04870"/>
<feature type="domain" description="SIS" evidence="9">
    <location>
        <begin position="289"/>
        <end position="428"/>
    </location>
</feature>
<dbReference type="EMBL" id="JXUW01000003">
    <property type="protein sequence ID" value="KJE77739.1"/>
    <property type="molecule type" value="Genomic_DNA"/>
</dbReference>
<dbReference type="SUPFAM" id="SSF53697">
    <property type="entry name" value="SIS domain"/>
    <property type="match status" value="1"/>
</dbReference>
<dbReference type="PANTHER" id="PTHR10937">
    <property type="entry name" value="GLUCOSAMINE--FRUCTOSE-6-PHOSPHATE AMINOTRANSFERASE, ISOMERIZING"/>
    <property type="match status" value="1"/>
</dbReference>
<dbReference type="PANTHER" id="PTHR10937:SF0">
    <property type="entry name" value="GLUTAMINE--FRUCTOSE-6-PHOSPHATE TRANSAMINASE (ISOMERIZING)"/>
    <property type="match status" value="1"/>
</dbReference>
<dbReference type="NCBIfam" id="TIGR01135">
    <property type="entry name" value="glmS"/>
    <property type="match status" value="1"/>
</dbReference>
<organism evidence="10 11">
    <name type="scientific">Ferrimicrobium acidiphilum DSM 19497</name>
    <dbReference type="NCBI Taxonomy" id="1121877"/>
    <lineage>
        <taxon>Bacteria</taxon>
        <taxon>Bacillati</taxon>
        <taxon>Actinomycetota</taxon>
        <taxon>Acidimicrobiia</taxon>
        <taxon>Acidimicrobiales</taxon>
        <taxon>Acidimicrobiaceae</taxon>
        <taxon>Ferrimicrobium</taxon>
    </lineage>
</organism>
<dbReference type="Gene3D" id="3.60.20.10">
    <property type="entry name" value="Glutamine Phosphoribosylpyrophosphate, subunit 1, domain 1"/>
    <property type="match status" value="1"/>
</dbReference>
<keyword evidence="11" id="KW-1185">Reference proteome</keyword>
<dbReference type="Pfam" id="PF13522">
    <property type="entry name" value="GATase_6"/>
    <property type="match status" value="1"/>
</dbReference>
<dbReference type="GO" id="GO:0005829">
    <property type="term" value="C:cytosol"/>
    <property type="evidence" value="ECO:0007669"/>
    <property type="project" value="TreeGrafter"/>
</dbReference>
<evidence type="ECO:0000259" key="8">
    <source>
        <dbReference type="PROSITE" id="PS51278"/>
    </source>
</evidence>
<comment type="catalytic activity">
    <reaction evidence="1">
        <text>D-fructose 6-phosphate + L-glutamine = D-glucosamine 6-phosphate + L-glutamate</text>
        <dbReference type="Rhea" id="RHEA:13237"/>
        <dbReference type="ChEBI" id="CHEBI:29985"/>
        <dbReference type="ChEBI" id="CHEBI:58359"/>
        <dbReference type="ChEBI" id="CHEBI:58725"/>
        <dbReference type="ChEBI" id="CHEBI:61527"/>
        <dbReference type="EC" id="2.6.1.16"/>
    </reaction>
</comment>
<dbReference type="EC" id="2.6.1.16" evidence="2"/>
<dbReference type="RefSeq" id="WP_035389041.1">
    <property type="nucleotide sequence ID" value="NZ_JQKF01000009.1"/>
</dbReference>
<dbReference type="Proteomes" id="UP000032336">
    <property type="component" value="Unassembled WGS sequence"/>
</dbReference>
<gene>
    <name evidence="10" type="primary">glmS</name>
    <name evidence="10" type="ORF">FEAC_04870</name>
</gene>
<feature type="domain" description="Glutamine amidotransferase type-2" evidence="8">
    <location>
        <begin position="2"/>
        <end position="223"/>
    </location>
</feature>
<accession>A0A0D8FXR3</accession>
<dbReference type="GeneID" id="78371809"/>
<dbReference type="OrthoDB" id="9761808at2"/>
<evidence type="ECO:0000313" key="11">
    <source>
        <dbReference type="Proteomes" id="UP000032336"/>
    </source>
</evidence>
<dbReference type="GO" id="GO:0006002">
    <property type="term" value="P:fructose 6-phosphate metabolic process"/>
    <property type="evidence" value="ECO:0007669"/>
    <property type="project" value="TreeGrafter"/>
</dbReference>
<sequence>MCGIVGAVGAEIDLLATFEGLRRLEYRGYDSAGVAIIHDGELEVARASLARESMNQLAEWLAVQPYSTGQVMLGHTRWPTHGAPTLTNTHPHVDCTGDLAIVHNGIIENFRELKVGLVARGHRFRSDTDSEVIAHLLEEALASGQLPADALTEVFTQLNGHMAIVVASRAHPGLLLGVRRTSPLLAASAVDHFFFASDAPAFLSLADQFYEVPEDVVVVLGDSVEGDGGVRLAELEPLAIAWSSQDAVLDGYASFYEMELQQSPSAFYDTVAALMTTDHQAVVDQLSIDPYELQRIRKVVIIGCGTSYHAGLVGRYLIEHLARIPVEVDVASEYRYRDPILDADTLVVGISQSGESLETITALRECVASGARTIAITNVIGSQLSRVADGVLYTRAGPEISVASTKTHLAQVGALGMLAIYLGELKGVLYPDEASRRRQELIAMAELLRATLDRQSQWRAGIGDYLSREHFFFIGRNLLYPVAMEGALKMKELSYIAAEAYPAGELKHGPIAMLDEQAVVVALLGDDRLHEKMLGNIEEVRARGATILAVATDGDAGPDELADIVLRVPKSEALWSPLLMVLPLQVMAGWMAQARGYDLDKPRNLAKTVTVE</sequence>
<comment type="caution">
    <text evidence="10">The sequence shown here is derived from an EMBL/GenBank/DDBJ whole genome shotgun (WGS) entry which is preliminary data.</text>
</comment>
<keyword evidence="7" id="KW-0315">Glutamine amidotransferase</keyword>
<dbReference type="InterPro" id="IPR005855">
    <property type="entry name" value="GFAT"/>
</dbReference>
<feature type="domain" description="SIS" evidence="9">
    <location>
        <begin position="461"/>
        <end position="602"/>
    </location>
</feature>
<dbReference type="CDD" id="cd05009">
    <property type="entry name" value="SIS_GlmS_GlmD_2"/>
    <property type="match status" value="1"/>
</dbReference>
<evidence type="ECO:0000256" key="4">
    <source>
        <dbReference type="ARBA" id="ARBA00022576"/>
    </source>
</evidence>
<dbReference type="InterPro" id="IPR046348">
    <property type="entry name" value="SIS_dom_sf"/>
</dbReference>
<keyword evidence="5 10" id="KW-0808">Transferase</keyword>
<evidence type="ECO:0000313" key="10">
    <source>
        <dbReference type="EMBL" id="KJE77739.1"/>
    </source>
</evidence>